<dbReference type="EMBL" id="KN834923">
    <property type="protein sequence ID" value="KIK50180.1"/>
    <property type="molecule type" value="Genomic_DNA"/>
</dbReference>
<dbReference type="HOGENOM" id="CLU_790014_0_0_1"/>
<feature type="compositionally biased region" description="Polar residues" evidence="1">
    <location>
        <begin position="191"/>
        <end position="201"/>
    </location>
</feature>
<gene>
    <name evidence="2" type="ORF">GYMLUDRAFT_65387</name>
</gene>
<evidence type="ECO:0000313" key="3">
    <source>
        <dbReference type="Proteomes" id="UP000053593"/>
    </source>
</evidence>
<keyword evidence="3" id="KW-1185">Reference proteome</keyword>
<feature type="region of interest" description="Disordered" evidence="1">
    <location>
        <begin position="188"/>
        <end position="300"/>
    </location>
</feature>
<feature type="compositionally biased region" description="Pro residues" evidence="1">
    <location>
        <begin position="263"/>
        <end position="287"/>
    </location>
</feature>
<organism evidence="2 3">
    <name type="scientific">Collybiopsis luxurians FD-317 M1</name>
    <dbReference type="NCBI Taxonomy" id="944289"/>
    <lineage>
        <taxon>Eukaryota</taxon>
        <taxon>Fungi</taxon>
        <taxon>Dikarya</taxon>
        <taxon>Basidiomycota</taxon>
        <taxon>Agaricomycotina</taxon>
        <taxon>Agaricomycetes</taxon>
        <taxon>Agaricomycetidae</taxon>
        <taxon>Agaricales</taxon>
        <taxon>Marasmiineae</taxon>
        <taxon>Omphalotaceae</taxon>
        <taxon>Collybiopsis</taxon>
        <taxon>Collybiopsis luxurians</taxon>
    </lineage>
</organism>
<dbReference type="AlphaFoldDB" id="A0A0D0AJ32"/>
<reference evidence="2 3" key="1">
    <citation type="submission" date="2014-04" db="EMBL/GenBank/DDBJ databases">
        <title>Evolutionary Origins and Diversification of the Mycorrhizal Mutualists.</title>
        <authorList>
            <consortium name="DOE Joint Genome Institute"/>
            <consortium name="Mycorrhizal Genomics Consortium"/>
            <person name="Kohler A."/>
            <person name="Kuo A."/>
            <person name="Nagy L.G."/>
            <person name="Floudas D."/>
            <person name="Copeland A."/>
            <person name="Barry K.W."/>
            <person name="Cichocki N."/>
            <person name="Veneault-Fourrey C."/>
            <person name="LaButti K."/>
            <person name="Lindquist E.A."/>
            <person name="Lipzen A."/>
            <person name="Lundell T."/>
            <person name="Morin E."/>
            <person name="Murat C."/>
            <person name="Riley R."/>
            <person name="Ohm R."/>
            <person name="Sun H."/>
            <person name="Tunlid A."/>
            <person name="Henrissat B."/>
            <person name="Grigoriev I.V."/>
            <person name="Hibbett D.S."/>
            <person name="Martin F."/>
        </authorList>
    </citation>
    <scope>NUCLEOTIDE SEQUENCE [LARGE SCALE GENOMIC DNA]</scope>
    <source>
        <strain evidence="2 3">FD-317 M1</strain>
    </source>
</reference>
<proteinExistence type="predicted"/>
<protein>
    <submittedName>
        <fullName evidence="2">Uncharacterized protein</fullName>
    </submittedName>
</protein>
<feature type="compositionally biased region" description="Low complexity" evidence="1">
    <location>
        <begin position="1"/>
        <end position="16"/>
    </location>
</feature>
<sequence>MSTLPSSSDSGQLSPSWPYENSELPNIFPPILDSDDTDATLSRHPEGSNPLPVENGQSRCEEAAASLILLNTVGVPVASDLQRIPMHEVSPDLHPETLVGPASTSDLTGNGEGELVDRVSCLPSISSAPGNNRNLALTRSSPQPHSLTVSADGNTIDYRQMPLIGHSTFTSGVNVTCPSQPSISCLLDTGDTASDRPQSPLSRPSTVTHSSVVTPSPGGDFVMSDGNPTEYEQTPSTSDVTCPPSAPLDPGDAASDRQLSPLLPSPSPESPPPSPIPRSPPPLPRPKSPATASTSIPPPKLPPVDLLLDVVGKQVHAQAETIVWPSGWETVLPTLIENGQNILEAVRESLP</sequence>
<evidence type="ECO:0000256" key="1">
    <source>
        <dbReference type="SAM" id="MobiDB-lite"/>
    </source>
</evidence>
<feature type="compositionally biased region" description="Polar residues" evidence="1">
    <location>
        <begin position="226"/>
        <end position="240"/>
    </location>
</feature>
<accession>A0A0D0AJ32</accession>
<dbReference type="Proteomes" id="UP000053593">
    <property type="component" value="Unassembled WGS sequence"/>
</dbReference>
<name>A0A0D0AJ32_9AGAR</name>
<feature type="region of interest" description="Disordered" evidence="1">
    <location>
        <begin position="1"/>
        <end position="57"/>
    </location>
</feature>
<evidence type="ECO:0000313" key="2">
    <source>
        <dbReference type="EMBL" id="KIK50180.1"/>
    </source>
</evidence>
<feature type="compositionally biased region" description="Low complexity" evidence="1">
    <location>
        <begin position="202"/>
        <end position="217"/>
    </location>
</feature>